<dbReference type="EMBL" id="UINC01120637">
    <property type="protein sequence ID" value="SVC95248.1"/>
    <property type="molecule type" value="Genomic_DNA"/>
</dbReference>
<name>A0A382RE48_9ZZZZ</name>
<evidence type="ECO:0000256" key="1">
    <source>
        <dbReference type="SAM" id="Phobius"/>
    </source>
</evidence>
<feature type="transmembrane region" description="Helical" evidence="1">
    <location>
        <begin position="45"/>
        <end position="63"/>
    </location>
</feature>
<reference evidence="2" key="1">
    <citation type="submission" date="2018-05" db="EMBL/GenBank/DDBJ databases">
        <authorList>
            <person name="Lanie J.A."/>
            <person name="Ng W.-L."/>
            <person name="Kazmierczak K.M."/>
            <person name="Andrzejewski T.M."/>
            <person name="Davidsen T.M."/>
            <person name="Wayne K.J."/>
            <person name="Tettelin H."/>
            <person name="Glass J.I."/>
            <person name="Rusch D."/>
            <person name="Podicherti R."/>
            <person name="Tsui H.-C.T."/>
            <person name="Winkler M.E."/>
        </authorList>
    </citation>
    <scope>NUCLEOTIDE SEQUENCE</scope>
</reference>
<keyword evidence="1" id="KW-0472">Membrane</keyword>
<accession>A0A382RE48</accession>
<protein>
    <submittedName>
        <fullName evidence="2">Uncharacterized protein</fullName>
    </submittedName>
</protein>
<proteinExistence type="predicted"/>
<keyword evidence="1" id="KW-1133">Transmembrane helix</keyword>
<gene>
    <name evidence="2" type="ORF">METZ01_LOCUS348102</name>
</gene>
<sequence>MDVAEEVVRFALLVGAIYVAYKKIYPLAKFLRKQRWISENVGYPSLLWIWSITFLILVTLAIVL</sequence>
<dbReference type="AlphaFoldDB" id="A0A382RE48"/>
<feature type="transmembrane region" description="Helical" evidence="1">
    <location>
        <begin position="7"/>
        <end position="25"/>
    </location>
</feature>
<organism evidence="2">
    <name type="scientific">marine metagenome</name>
    <dbReference type="NCBI Taxonomy" id="408172"/>
    <lineage>
        <taxon>unclassified sequences</taxon>
        <taxon>metagenomes</taxon>
        <taxon>ecological metagenomes</taxon>
    </lineage>
</organism>
<evidence type="ECO:0000313" key="2">
    <source>
        <dbReference type="EMBL" id="SVC95248.1"/>
    </source>
</evidence>
<keyword evidence="1" id="KW-0812">Transmembrane</keyword>